<dbReference type="EMBL" id="UINC01149419">
    <property type="protein sequence ID" value="SVD41886.1"/>
    <property type="molecule type" value="Genomic_DNA"/>
</dbReference>
<reference evidence="1" key="1">
    <citation type="submission" date="2018-05" db="EMBL/GenBank/DDBJ databases">
        <authorList>
            <person name="Lanie J.A."/>
            <person name="Ng W.-L."/>
            <person name="Kazmierczak K.M."/>
            <person name="Andrzejewski T.M."/>
            <person name="Davidsen T.M."/>
            <person name="Wayne K.J."/>
            <person name="Tettelin H."/>
            <person name="Glass J.I."/>
            <person name="Rusch D."/>
            <person name="Podicherti R."/>
            <person name="Tsui H.-C.T."/>
            <person name="Winkler M.E."/>
        </authorList>
    </citation>
    <scope>NUCLEOTIDE SEQUENCE</scope>
</reference>
<sequence>MAHVMHMAGVFPSVGIARKQGWNKPIPDGFSEFTVGKAKKKVWILNEIKDL</sequence>
<name>A0A382V5N6_9ZZZZ</name>
<gene>
    <name evidence="1" type="ORF">METZ01_LOCUS394740</name>
</gene>
<evidence type="ECO:0000313" key="1">
    <source>
        <dbReference type="EMBL" id="SVD41886.1"/>
    </source>
</evidence>
<dbReference type="AlphaFoldDB" id="A0A382V5N6"/>
<protein>
    <submittedName>
        <fullName evidence="1">Uncharacterized protein</fullName>
    </submittedName>
</protein>
<proteinExistence type="predicted"/>
<accession>A0A382V5N6</accession>
<organism evidence="1">
    <name type="scientific">marine metagenome</name>
    <dbReference type="NCBI Taxonomy" id="408172"/>
    <lineage>
        <taxon>unclassified sequences</taxon>
        <taxon>metagenomes</taxon>
        <taxon>ecological metagenomes</taxon>
    </lineage>
</organism>